<dbReference type="PANTHER" id="PTHR28674:SF1">
    <property type="entry name" value="NOP PROTEIN CHAPERONE 1"/>
    <property type="match status" value="1"/>
</dbReference>
<feature type="compositionally biased region" description="Acidic residues" evidence="1">
    <location>
        <begin position="136"/>
        <end position="166"/>
    </location>
</feature>
<dbReference type="EMBL" id="CM007658">
    <property type="protein sequence ID" value="ONH92072.1"/>
    <property type="molecule type" value="Genomic_DNA"/>
</dbReference>
<dbReference type="Proteomes" id="UP000006882">
    <property type="component" value="Chromosome G8"/>
</dbReference>
<feature type="region of interest" description="Disordered" evidence="1">
    <location>
        <begin position="133"/>
        <end position="205"/>
    </location>
</feature>
<proteinExistence type="predicted"/>
<name>A0A251MY96_PRUPE</name>
<dbReference type="Pfam" id="PF15370">
    <property type="entry name" value="NOPCHAP1"/>
    <property type="match status" value="1"/>
</dbReference>
<evidence type="ECO:0000313" key="3">
    <source>
        <dbReference type="Proteomes" id="UP000006882"/>
    </source>
</evidence>
<dbReference type="AlphaFoldDB" id="A0A251MY96"/>
<gene>
    <name evidence="2" type="ORF">PRUPE_8G152600</name>
</gene>
<evidence type="ECO:0000313" key="2">
    <source>
        <dbReference type="EMBL" id="ONH92072.1"/>
    </source>
</evidence>
<evidence type="ECO:0000256" key="1">
    <source>
        <dbReference type="SAM" id="MobiDB-lite"/>
    </source>
</evidence>
<feature type="compositionally biased region" description="Basic and acidic residues" evidence="1">
    <location>
        <begin position="180"/>
        <end position="192"/>
    </location>
</feature>
<dbReference type="InterPro" id="IPR027921">
    <property type="entry name" value="NOPCHAP1"/>
</dbReference>
<dbReference type="GO" id="GO:0062064">
    <property type="term" value="F:box C/D methylation guide snoRNP complex binding"/>
    <property type="evidence" value="ECO:0000318"/>
    <property type="project" value="GO_Central"/>
</dbReference>
<accession>A0A251MY96</accession>
<organism evidence="2 3">
    <name type="scientific">Prunus persica</name>
    <name type="common">Peach</name>
    <name type="synonym">Amygdalus persica</name>
    <dbReference type="NCBI Taxonomy" id="3760"/>
    <lineage>
        <taxon>Eukaryota</taxon>
        <taxon>Viridiplantae</taxon>
        <taxon>Streptophyta</taxon>
        <taxon>Embryophyta</taxon>
        <taxon>Tracheophyta</taxon>
        <taxon>Spermatophyta</taxon>
        <taxon>Magnoliopsida</taxon>
        <taxon>eudicotyledons</taxon>
        <taxon>Gunneridae</taxon>
        <taxon>Pentapetalae</taxon>
        <taxon>rosids</taxon>
        <taxon>fabids</taxon>
        <taxon>Rosales</taxon>
        <taxon>Rosaceae</taxon>
        <taxon>Amygdaloideae</taxon>
        <taxon>Amygdaleae</taxon>
        <taxon>Prunus</taxon>
    </lineage>
</organism>
<dbReference type="Gramene" id="ONH92072">
    <property type="protein sequence ID" value="ONH92072"/>
    <property type="gene ID" value="PRUPE_8G152600"/>
</dbReference>
<dbReference type="OrthoDB" id="1112980at2759"/>
<reference evidence="2 3" key="1">
    <citation type="journal article" date="2013" name="Nat. Genet.">
        <title>The high-quality draft genome of peach (Prunus persica) identifies unique patterns of genetic diversity, domestication and genome evolution.</title>
        <authorList>
            <consortium name="International Peach Genome Initiative"/>
            <person name="Verde I."/>
            <person name="Abbott A.G."/>
            <person name="Scalabrin S."/>
            <person name="Jung S."/>
            <person name="Shu S."/>
            <person name="Marroni F."/>
            <person name="Zhebentyayeva T."/>
            <person name="Dettori M.T."/>
            <person name="Grimwood J."/>
            <person name="Cattonaro F."/>
            <person name="Zuccolo A."/>
            <person name="Rossini L."/>
            <person name="Jenkins J."/>
            <person name="Vendramin E."/>
            <person name="Meisel L.A."/>
            <person name="Decroocq V."/>
            <person name="Sosinski B."/>
            <person name="Prochnik S."/>
            <person name="Mitros T."/>
            <person name="Policriti A."/>
            <person name="Cipriani G."/>
            <person name="Dondini L."/>
            <person name="Ficklin S."/>
            <person name="Goodstein D.M."/>
            <person name="Xuan P."/>
            <person name="Del Fabbro C."/>
            <person name="Aramini V."/>
            <person name="Copetti D."/>
            <person name="Gonzalez S."/>
            <person name="Horner D.S."/>
            <person name="Falchi R."/>
            <person name="Lucas S."/>
            <person name="Mica E."/>
            <person name="Maldonado J."/>
            <person name="Lazzari B."/>
            <person name="Bielenberg D."/>
            <person name="Pirona R."/>
            <person name="Miculan M."/>
            <person name="Barakat A."/>
            <person name="Testolin R."/>
            <person name="Stella A."/>
            <person name="Tartarini S."/>
            <person name="Tonutti P."/>
            <person name="Arus P."/>
            <person name="Orellana A."/>
            <person name="Wells C."/>
            <person name="Main D."/>
            <person name="Vizzotto G."/>
            <person name="Silva H."/>
            <person name="Salamini F."/>
            <person name="Schmutz J."/>
            <person name="Morgante M."/>
            <person name="Rokhsar D.S."/>
        </authorList>
    </citation>
    <scope>NUCLEOTIDE SEQUENCE [LARGE SCALE GENOMIC DNA]</scope>
    <source>
        <strain evidence="3">cv. Nemared</strain>
    </source>
</reference>
<sequence length="205" mass="22140">MGSTSKDLLQLEHKKALTSPIESTLLVCKNDSQACQTTKAQPEGKPIGVPVIKSQVLGKIRDFLGVISEANERLEKDAKDNSKNYDIEALNGNESQVIEMDLMLGVADLQTPEAVAAAESAISGYQPVIPLAVSSSEEESQDSSDNDSSSDEDDDDSSSEEDESDDEDKKTSSPVKLKTPKSDKDNSSDVRNGRSKKRPKIVELP</sequence>
<keyword evidence="3" id="KW-1185">Reference proteome</keyword>
<dbReference type="PANTHER" id="PTHR28674">
    <property type="entry name" value="SIMILAR TO DNA SEGMENT, CHR 10, WAYNE STATE UNIVERSITY 102,-EXPRESSED"/>
    <property type="match status" value="1"/>
</dbReference>
<protein>
    <submittedName>
        <fullName evidence="2">Uncharacterized protein</fullName>
    </submittedName>
</protein>
<dbReference type="SMR" id="A0A251MY96"/>
<dbReference type="GO" id="GO:0000492">
    <property type="term" value="P:box C/D snoRNP assembly"/>
    <property type="evidence" value="ECO:0000318"/>
    <property type="project" value="GO_Central"/>
</dbReference>
<dbReference type="STRING" id="3760.A0A251MY96"/>